<dbReference type="Proteomes" id="UP000298631">
    <property type="component" value="Plasmid unnamed1"/>
</dbReference>
<reference evidence="1 2" key="1">
    <citation type="submission" date="2019-05" db="EMBL/GenBank/DDBJ databases">
        <title>Pseudorhodobacter turbinis sp. nov., isolated from the gut of the Korean turban shell.</title>
        <authorList>
            <person name="Jeong Y.-S."/>
            <person name="Kang W.-R."/>
            <person name="Bae J.-W."/>
        </authorList>
    </citation>
    <scope>NUCLEOTIDE SEQUENCE [LARGE SCALE GENOMIC DNA]</scope>
    <source>
        <strain evidence="1 2">S12M18</strain>
        <plasmid evidence="1 2">unnamed1</plasmid>
    </source>
</reference>
<dbReference type="RefSeq" id="WP_137195161.1">
    <property type="nucleotide sequence ID" value="NZ_CP039965.1"/>
</dbReference>
<dbReference type="EMBL" id="CP039965">
    <property type="protein sequence ID" value="QCO57365.1"/>
    <property type="molecule type" value="Genomic_DNA"/>
</dbReference>
<dbReference type="KEGG" id="pseb:EOK75_16715"/>
<dbReference type="OrthoDB" id="9834526at2"/>
<keyword evidence="1" id="KW-0614">Plasmid</keyword>
<name>A0A4P8EKS8_9RHOB</name>
<organism evidence="1 2">
    <name type="scientific">Pseudorhodobacter turbinis</name>
    <dbReference type="NCBI Taxonomy" id="2500533"/>
    <lineage>
        <taxon>Bacteria</taxon>
        <taxon>Pseudomonadati</taxon>
        <taxon>Pseudomonadota</taxon>
        <taxon>Alphaproteobacteria</taxon>
        <taxon>Rhodobacterales</taxon>
        <taxon>Paracoccaceae</taxon>
        <taxon>Pseudorhodobacter</taxon>
    </lineage>
</organism>
<gene>
    <name evidence="1" type="ORF">EOK75_16715</name>
</gene>
<accession>A0A4P8EKS8</accession>
<dbReference type="AlphaFoldDB" id="A0A4P8EKS8"/>
<sequence>MLGLGSGLMQTAVRRSGGGGPVPPRRPRVTAVLGQSENAIALMRGGSRYKQIPVPELLHGVEGVFIRSGHNSDSGEPERVDVSQDNIDAGKLSAGAVAWFNMMHYVSGGYPQVLVDLSKSGTSMNSMLDDDNTSRDGSKDVATVAFARAEGFEPELAIYCWSNSEASVSPYLIDRRNPHFIGRNGDGTPYDFTNSDPSTIERCIIDTTGRGYGLLGDNCKLGLMLLHPKIMTASQTYDPPNPNYGYNNEGGVIYGMPKSNGYPAVQVRKDFLAQPYLDGNRAKVGVSQAVCLFGDYVDGVKDQYGETYIHPSILEADGQIVYAQHIAAHAGYCYDWMEIPSALEFSVSSDGSTVMGTATLPAGTTMTTMRKLRGESVASPRPHQQEAMGFALWRGGDTFSERDMLPIWRNGQGLSADYEGTVAITNAAAGQVSVNLANPVANGDVVDFGTTGQYGTFILYGSADYDARMYKDCLIAHDPALYAATGYPGVPIEPQTRWTVAGVGLEIPDPVDPEPSEWDVIGGEGKFTVNAMPGIAPPTVAGGTGKLTITG</sequence>
<evidence type="ECO:0000313" key="2">
    <source>
        <dbReference type="Proteomes" id="UP000298631"/>
    </source>
</evidence>
<proteinExistence type="predicted"/>
<evidence type="ECO:0000313" key="1">
    <source>
        <dbReference type="EMBL" id="QCO57365.1"/>
    </source>
</evidence>
<keyword evidence="2" id="KW-1185">Reference proteome</keyword>
<protein>
    <submittedName>
        <fullName evidence="1">Uncharacterized protein</fullName>
    </submittedName>
</protein>
<geneLocation type="plasmid" evidence="1 2">
    <name>unnamed1</name>
</geneLocation>